<dbReference type="Proteomes" id="UP000807342">
    <property type="component" value="Unassembled WGS sequence"/>
</dbReference>
<evidence type="ECO:0000313" key="2">
    <source>
        <dbReference type="Proteomes" id="UP000807342"/>
    </source>
</evidence>
<organism evidence="1 2">
    <name type="scientific">Macrolepiota fuliginosa MF-IS2</name>
    <dbReference type="NCBI Taxonomy" id="1400762"/>
    <lineage>
        <taxon>Eukaryota</taxon>
        <taxon>Fungi</taxon>
        <taxon>Dikarya</taxon>
        <taxon>Basidiomycota</taxon>
        <taxon>Agaricomycotina</taxon>
        <taxon>Agaricomycetes</taxon>
        <taxon>Agaricomycetidae</taxon>
        <taxon>Agaricales</taxon>
        <taxon>Agaricineae</taxon>
        <taxon>Agaricaceae</taxon>
        <taxon>Macrolepiota</taxon>
    </lineage>
</organism>
<name>A0A9P5WZL3_9AGAR</name>
<keyword evidence="2" id="KW-1185">Reference proteome</keyword>
<dbReference type="EMBL" id="MU151784">
    <property type="protein sequence ID" value="KAF9441793.1"/>
    <property type="molecule type" value="Genomic_DNA"/>
</dbReference>
<reference evidence="1" key="1">
    <citation type="submission" date="2020-11" db="EMBL/GenBank/DDBJ databases">
        <authorList>
            <consortium name="DOE Joint Genome Institute"/>
            <person name="Ahrendt S."/>
            <person name="Riley R."/>
            <person name="Andreopoulos W."/>
            <person name="Labutti K."/>
            <person name="Pangilinan J."/>
            <person name="Ruiz-Duenas F.J."/>
            <person name="Barrasa J.M."/>
            <person name="Sanchez-Garcia M."/>
            <person name="Camarero S."/>
            <person name="Miyauchi S."/>
            <person name="Serrano A."/>
            <person name="Linde D."/>
            <person name="Babiker R."/>
            <person name="Drula E."/>
            <person name="Ayuso-Fernandez I."/>
            <person name="Pacheco R."/>
            <person name="Padilla G."/>
            <person name="Ferreira P."/>
            <person name="Barriuso J."/>
            <person name="Kellner H."/>
            <person name="Castanera R."/>
            <person name="Alfaro M."/>
            <person name="Ramirez L."/>
            <person name="Pisabarro A.G."/>
            <person name="Kuo A."/>
            <person name="Tritt A."/>
            <person name="Lipzen A."/>
            <person name="He G."/>
            <person name="Yan M."/>
            <person name="Ng V."/>
            <person name="Cullen D."/>
            <person name="Martin F."/>
            <person name="Rosso M.-N."/>
            <person name="Henrissat B."/>
            <person name="Hibbett D."/>
            <person name="Martinez A.T."/>
            <person name="Grigoriev I.V."/>
        </authorList>
    </citation>
    <scope>NUCLEOTIDE SEQUENCE</scope>
    <source>
        <strain evidence="1">MF-IS2</strain>
    </source>
</reference>
<dbReference type="OrthoDB" id="5967843at2759"/>
<accession>A0A9P5WZL3</accession>
<sequence length="467" mass="52743">MAALCKLNGSFQDRPTEFWECGIPVDSDDAVQDIEHYLHTEFTKIREENPHSLPNPTSPWPSDGDFLKVTKASSGLFVFASTVTKYVSVDHPAFHLKLIMTLIDQSTLHPTSISQKPFSLLDLLRKGLVYACNVLRLCQDEAYDALRKLHSILTCPSPGVAENQGIEYFHASFADPLFNYSRSQEYHVDLDQELTTTWRGSIRILKESYQANAIAPTPNHESVNIQWVPQDDDSLLNGLRGSMLCEAHHICLSLLIKYGHSWCTSCPPSDDGMRLLVDAPEMINTFRSICPVLFYADARPTKGFLNWLDDHAPKAVQEAMISRESPMSQLDTKHLFRSLHIKPWCCQHLLKLCQPTSLKLKQDMVIDLIFVDAEVYPTPLHKIDHSLRGSSDHSPLSIQFPIPTSKATISKLSIPRGSDNEEAFINDVTTYIRNCDIIFSSEDDVNEYAKGLESFVNASWKRHAKLI</sequence>
<comment type="caution">
    <text evidence="1">The sequence shown here is derived from an EMBL/GenBank/DDBJ whole genome shotgun (WGS) entry which is preliminary data.</text>
</comment>
<proteinExistence type="predicted"/>
<dbReference type="AlphaFoldDB" id="A0A9P5WZL3"/>
<gene>
    <name evidence="1" type="ORF">P691DRAFT_765877</name>
</gene>
<evidence type="ECO:0000313" key="1">
    <source>
        <dbReference type="EMBL" id="KAF9441793.1"/>
    </source>
</evidence>
<protein>
    <submittedName>
        <fullName evidence="1">Uncharacterized protein</fullName>
    </submittedName>
</protein>